<feature type="domain" description="DUF7918" evidence="1">
    <location>
        <begin position="9"/>
        <end position="180"/>
    </location>
</feature>
<name>A0A9P4LW70_9PEZI</name>
<comment type="caution">
    <text evidence="2">The sequence shown here is derived from an EMBL/GenBank/DDBJ whole genome shotgun (WGS) entry which is preliminary data.</text>
</comment>
<proteinExistence type="predicted"/>
<dbReference type="EMBL" id="ML978726">
    <property type="protein sequence ID" value="KAF2086114.1"/>
    <property type="molecule type" value="Genomic_DNA"/>
</dbReference>
<dbReference type="InterPro" id="IPR057678">
    <property type="entry name" value="DUF7918"/>
</dbReference>
<dbReference type="Pfam" id="PF25534">
    <property type="entry name" value="DUF7918"/>
    <property type="match status" value="1"/>
</dbReference>
<organism evidence="2 3">
    <name type="scientific">Saccharata proteae CBS 121410</name>
    <dbReference type="NCBI Taxonomy" id="1314787"/>
    <lineage>
        <taxon>Eukaryota</taxon>
        <taxon>Fungi</taxon>
        <taxon>Dikarya</taxon>
        <taxon>Ascomycota</taxon>
        <taxon>Pezizomycotina</taxon>
        <taxon>Dothideomycetes</taxon>
        <taxon>Dothideomycetes incertae sedis</taxon>
        <taxon>Botryosphaeriales</taxon>
        <taxon>Saccharataceae</taxon>
        <taxon>Saccharata</taxon>
    </lineage>
</organism>
<dbReference type="PANTHER" id="PTHR36223:SF1">
    <property type="entry name" value="TRANSCRIPTION ELONGATION FACTOR EAF N-TERMINAL DOMAIN-CONTAINING PROTEIN"/>
    <property type="match status" value="1"/>
</dbReference>
<keyword evidence="3" id="KW-1185">Reference proteome</keyword>
<evidence type="ECO:0000259" key="1">
    <source>
        <dbReference type="Pfam" id="PF25534"/>
    </source>
</evidence>
<sequence length="241" mass="27091">MAIHPDVPGVHVEIIVDGKALKEYDDPDTEETSDSTTKYVEAESGKAFSILLKIKSDYQHSKYDLTRTVSVDGIRVGSSVYFKKEFNGSFEGAWHRMRSFRNGKHIEQQMLFSDLSVDDGEVHNISKDQMNNISMLGTVKVGLFRAICKGSGGVLTQSADFKETDKVSEKALKGRAVSHSYRSKEALNSLHIIPRDPTPLPLEERPIEDLNPEEMRELLRRQKVRSSAAFSQSILDEFLAQ</sequence>
<accession>A0A9P4LW70</accession>
<protein>
    <recommendedName>
        <fullName evidence="1">DUF7918 domain-containing protein</fullName>
    </recommendedName>
</protein>
<reference evidence="2" key="1">
    <citation type="journal article" date="2020" name="Stud. Mycol.">
        <title>101 Dothideomycetes genomes: a test case for predicting lifestyles and emergence of pathogens.</title>
        <authorList>
            <person name="Haridas S."/>
            <person name="Albert R."/>
            <person name="Binder M."/>
            <person name="Bloem J."/>
            <person name="Labutti K."/>
            <person name="Salamov A."/>
            <person name="Andreopoulos B."/>
            <person name="Baker S."/>
            <person name="Barry K."/>
            <person name="Bills G."/>
            <person name="Bluhm B."/>
            <person name="Cannon C."/>
            <person name="Castanera R."/>
            <person name="Culley D."/>
            <person name="Daum C."/>
            <person name="Ezra D."/>
            <person name="Gonzalez J."/>
            <person name="Henrissat B."/>
            <person name="Kuo A."/>
            <person name="Liang C."/>
            <person name="Lipzen A."/>
            <person name="Lutzoni F."/>
            <person name="Magnuson J."/>
            <person name="Mondo S."/>
            <person name="Nolan M."/>
            <person name="Ohm R."/>
            <person name="Pangilinan J."/>
            <person name="Park H.-J."/>
            <person name="Ramirez L."/>
            <person name="Alfaro M."/>
            <person name="Sun H."/>
            <person name="Tritt A."/>
            <person name="Yoshinaga Y."/>
            <person name="Zwiers L.-H."/>
            <person name="Turgeon B."/>
            <person name="Goodwin S."/>
            <person name="Spatafora J."/>
            <person name="Crous P."/>
            <person name="Grigoriev I."/>
        </authorList>
    </citation>
    <scope>NUCLEOTIDE SEQUENCE</scope>
    <source>
        <strain evidence="2">CBS 121410</strain>
    </source>
</reference>
<dbReference type="PANTHER" id="PTHR36223">
    <property type="entry name" value="BETA-LACTAMASE-TYPE TRANSPEPTIDASE FOLD DOMAIN CONTAINING PROTEIN"/>
    <property type="match status" value="1"/>
</dbReference>
<dbReference type="OrthoDB" id="3364132at2759"/>
<gene>
    <name evidence="2" type="ORF">K490DRAFT_45117</name>
</gene>
<dbReference type="AlphaFoldDB" id="A0A9P4LW70"/>
<dbReference type="Proteomes" id="UP000799776">
    <property type="component" value="Unassembled WGS sequence"/>
</dbReference>
<evidence type="ECO:0000313" key="2">
    <source>
        <dbReference type="EMBL" id="KAF2086114.1"/>
    </source>
</evidence>
<evidence type="ECO:0000313" key="3">
    <source>
        <dbReference type="Proteomes" id="UP000799776"/>
    </source>
</evidence>